<evidence type="ECO:0000259" key="1">
    <source>
        <dbReference type="SMART" id="SM00481"/>
    </source>
</evidence>
<gene>
    <name evidence="2" type="ORF">INR99_08105</name>
</gene>
<evidence type="ECO:0000313" key="2">
    <source>
        <dbReference type="EMBL" id="MBE9609310.1"/>
    </source>
</evidence>
<dbReference type="CDD" id="cd07438">
    <property type="entry name" value="PHP_HisPPase_AMP"/>
    <property type="match status" value="1"/>
</dbReference>
<keyword evidence="3" id="KW-1185">Reference proteome</keyword>
<dbReference type="InterPro" id="IPR003141">
    <property type="entry name" value="Pol/His_phosphatase_N"/>
</dbReference>
<feature type="domain" description="Polymerase/histidinol phosphatase N-terminal" evidence="1">
    <location>
        <begin position="4"/>
        <end position="69"/>
    </location>
</feature>
<dbReference type="Gene3D" id="3.20.20.140">
    <property type="entry name" value="Metal-dependent hydrolases"/>
    <property type="match status" value="1"/>
</dbReference>
<name>A0A8J7FHH3_9NEIS</name>
<organism evidence="2 3">
    <name type="scientific">Chitinilyticum piscinae</name>
    <dbReference type="NCBI Taxonomy" id="2866724"/>
    <lineage>
        <taxon>Bacteria</taxon>
        <taxon>Pseudomonadati</taxon>
        <taxon>Pseudomonadota</taxon>
        <taxon>Betaproteobacteria</taxon>
        <taxon>Neisseriales</taxon>
        <taxon>Chitinibacteraceae</taxon>
        <taxon>Chitinilyticum</taxon>
    </lineage>
</organism>
<dbReference type="AlphaFoldDB" id="A0A8J7FHH3"/>
<sequence>MTPIDLHCHSTVSDGMKAPRDVVRMAHARGCQLFALTDHDDTRGLADAEDEARQLGMPFINGVEISVSWGKHTLHIVGLGFDRENEALQAGLAGVRAGRWERAERMAAELEKKARITGVLAGAQNYAENPEMISRAHFARYLVEIGLCKDVKSVFKHYLARGKPGYVDHEWASLHEAVGWIRGAGGVAVLAHPARYELGNETLRVLLIEFKRMGGEAIEVLSGCHSIADTARFGRVAQEYGYLASAGTDYHATGEGARDPGLNGDLPMDCEPVWTRWLSPLNQLTE</sequence>
<dbReference type="GO" id="GO:0035312">
    <property type="term" value="F:5'-3' DNA exonuclease activity"/>
    <property type="evidence" value="ECO:0007669"/>
    <property type="project" value="TreeGrafter"/>
</dbReference>
<dbReference type="Gene3D" id="1.10.150.650">
    <property type="match status" value="1"/>
</dbReference>
<dbReference type="PANTHER" id="PTHR42924:SF3">
    <property type="entry name" value="POLYMERASE_HISTIDINOL PHOSPHATASE N-TERMINAL DOMAIN-CONTAINING PROTEIN"/>
    <property type="match status" value="1"/>
</dbReference>
<proteinExistence type="predicted"/>
<evidence type="ECO:0000313" key="3">
    <source>
        <dbReference type="Proteomes" id="UP000604481"/>
    </source>
</evidence>
<dbReference type="Proteomes" id="UP000604481">
    <property type="component" value="Unassembled WGS sequence"/>
</dbReference>
<dbReference type="GO" id="GO:0004534">
    <property type="term" value="F:5'-3' RNA exonuclease activity"/>
    <property type="evidence" value="ECO:0007669"/>
    <property type="project" value="TreeGrafter"/>
</dbReference>
<reference evidence="2 3" key="1">
    <citation type="submission" date="2020-10" db="EMBL/GenBank/DDBJ databases">
        <title>The genome sequence of Chitinilyticum litopenaei 4Y14.</title>
        <authorList>
            <person name="Liu Y."/>
        </authorList>
    </citation>
    <scope>NUCLEOTIDE SEQUENCE [LARGE SCALE GENOMIC DNA]</scope>
    <source>
        <strain evidence="2 3">4Y14</strain>
    </source>
</reference>
<dbReference type="EMBL" id="JADFUA010000004">
    <property type="protein sequence ID" value="MBE9609310.1"/>
    <property type="molecule type" value="Genomic_DNA"/>
</dbReference>
<dbReference type="SUPFAM" id="SSF89550">
    <property type="entry name" value="PHP domain-like"/>
    <property type="match status" value="1"/>
</dbReference>
<dbReference type="InterPro" id="IPR016195">
    <property type="entry name" value="Pol/histidinol_Pase-like"/>
</dbReference>
<accession>A0A8J7FHH3</accession>
<dbReference type="Pfam" id="PF02811">
    <property type="entry name" value="PHP"/>
    <property type="match status" value="1"/>
</dbReference>
<dbReference type="InterPro" id="IPR049742">
    <property type="entry name" value="35NBP"/>
</dbReference>
<dbReference type="PANTHER" id="PTHR42924">
    <property type="entry name" value="EXONUCLEASE"/>
    <property type="match status" value="1"/>
</dbReference>
<dbReference type="RefSeq" id="WP_194115841.1">
    <property type="nucleotide sequence ID" value="NZ_JADFUA010000004.1"/>
</dbReference>
<dbReference type="NCBIfam" id="NF041577">
    <property type="entry name" value="nside_bi_sphtase"/>
    <property type="match status" value="1"/>
</dbReference>
<dbReference type="SMART" id="SM00481">
    <property type="entry name" value="POLIIIAc"/>
    <property type="match status" value="1"/>
</dbReference>
<dbReference type="InterPro" id="IPR004013">
    <property type="entry name" value="PHP_dom"/>
</dbReference>
<comment type="caution">
    <text evidence="2">The sequence shown here is derived from an EMBL/GenBank/DDBJ whole genome shotgun (WGS) entry which is preliminary data.</text>
</comment>
<protein>
    <submittedName>
        <fullName evidence="2">PHP domain-containing protein</fullName>
    </submittedName>
</protein>
<dbReference type="InterPro" id="IPR052018">
    <property type="entry name" value="PHP_domain"/>
</dbReference>